<comment type="function">
    <text evidence="2">May play the central regulatory role in sporulation. It may be an element of the effector pathway responsible for the activation of sporulation genes in response to nutritional stress. Spo0A may act in concert with spo0H (a sigma factor) to control the expression of some genes that are critical to the sporulation process.</text>
</comment>
<dbReference type="SMART" id="SM00471">
    <property type="entry name" value="HDc"/>
    <property type="match status" value="1"/>
</dbReference>
<dbReference type="STRING" id="321763.SAMN04488692_10337"/>
<dbReference type="AlphaFoldDB" id="A0A1G9IQZ6"/>
<accession>A0A1G9IQZ6</accession>
<dbReference type="SUPFAM" id="SSF109604">
    <property type="entry name" value="HD-domain/PDEase-like"/>
    <property type="match status" value="1"/>
</dbReference>
<dbReference type="PANTHER" id="PTHR45228:SF5">
    <property type="entry name" value="CYCLIC DI-GMP PHOSPHODIESTERASE VC_1348-RELATED"/>
    <property type="match status" value="1"/>
</dbReference>
<protein>
    <recommendedName>
        <fullName evidence="1">Stage 0 sporulation protein A homolog</fullName>
    </recommendedName>
</protein>
<evidence type="ECO:0000256" key="2">
    <source>
        <dbReference type="ARBA" id="ARBA00024867"/>
    </source>
</evidence>
<keyword evidence="7" id="KW-1185">Reference proteome</keyword>
<feature type="modified residue" description="4-aspartylphosphate" evidence="3">
    <location>
        <position position="80"/>
    </location>
</feature>
<evidence type="ECO:0000313" key="6">
    <source>
        <dbReference type="EMBL" id="SDL27485.1"/>
    </source>
</evidence>
<dbReference type="SMART" id="SM00448">
    <property type="entry name" value="REC"/>
    <property type="match status" value="1"/>
</dbReference>
<gene>
    <name evidence="6" type="ORF">SAMN04488692_10337</name>
</gene>
<dbReference type="PANTHER" id="PTHR45228">
    <property type="entry name" value="CYCLIC DI-GMP PHOSPHODIESTERASE TM_0186-RELATED"/>
    <property type="match status" value="1"/>
</dbReference>
<reference evidence="6 7" key="1">
    <citation type="submission" date="2016-10" db="EMBL/GenBank/DDBJ databases">
        <authorList>
            <person name="de Groot N.N."/>
        </authorList>
    </citation>
    <scope>NUCLEOTIDE SEQUENCE [LARGE SCALE GENOMIC DNA]</scope>
    <source>
        <strain evidence="6 7">SLAS-1</strain>
    </source>
</reference>
<dbReference type="PROSITE" id="PS51832">
    <property type="entry name" value="HD_GYP"/>
    <property type="match status" value="1"/>
</dbReference>
<dbReference type="Gene3D" id="1.10.3210.10">
    <property type="entry name" value="Hypothetical protein af1432"/>
    <property type="match status" value="1"/>
</dbReference>
<keyword evidence="3" id="KW-0597">Phosphoprotein</keyword>
<dbReference type="Pfam" id="PF00072">
    <property type="entry name" value="Response_reg"/>
    <property type="match status" value="1"/>
</dbReference>
<evidence type="ECO:0000256" key="3">
    <source>
        <dbReference type="PROSITE-ProRule" id="PRU00169"/>
    </source>
</evidence>
<evidence type="ECO:0000313" key="7">
    <source>
        <dbReference type="Proteomes" id="UP000199476"/>
    </source>
</evidence>
<dbReference type="PROSITE" id="PS50110">
    <property type="entry name" value="RESPONSE_REGULATORY"/>
    <property type="match status" value="1"/>
</dbReference>
<organism evidence="6 7">
    <name type="scientific">Halarsenatibacter silvermanii</name>
    <dbReference type="NCBI Taxonomy" id="321763"/>
    <lineage>
        <taxon>Bacteria</taxon>
        <taxon>Bacillati</taxon>
        <taxon>Bacillota</taxon>
        <taxon>Clostridia</taxon>
        <taxon>Halanaerobiales</taxon>
        <taxon>Halarsenatibacteraceae</taxon>
        <taxon>Halarsenatibacter</taxon>
    </lineage>
</organism>
<name>A0A1G9IQZ6_9FIRM</name>
<feature type="domain" description="Response regulatory" evidence="4">
    <location>
        <begin position="32"/>
        <end position="147"/>
    </location>
</feature>
<dbReference type="InterPro" id="IPR052020">
    <property type="entry name" value="Cyclic_di-GMP/3'3'-cGAMP_PDE"/>
</dbReference>
<evidence type="ECO:0000259" key="4">
    <source>
        <dbReference type="PROSITE" id="PS50110"/>
    </source>
</evidence>
<dbReference type="Gene3D" id="3.40.50.2300">
    <property type="match status" value="1"/>
</dbReference>
<dbReference type="GO" id="GO:0000160">
    <property type="term" value="P:phosphorelay signal transduction system"/>
    <property type="evidence" value="ECO:0007669"/>
    <property type="project" value="InterPro"/>
</dbReference>
<feature type="domain" description="HD-GYP" evidence="5">
    <location>
        <begin position="174"/>
        <end position="384"/>
    </location>
</feature>
<dbReference type="Pfam" id="PF13487">
    <property type="entry name" value="HD_5"/>
    <property type="match status" value="1"/>
</dbReference>
<dbReference type="EMBL" id="FNGO01000003">
    <property type="protein sequence ID" value="SDL27485.1"/>
    <property type="molecule type" value="Genomic_DNA"/>
</dbReference>
<dbReference type="InterPro" id="IPR011006">
    <property type="entry name" value="CheY-like_superfamily"/>
</dbReference>
<proteinExistence type="predicted"/>
<dbReference type="InterPro" id="IPR001789">
    <property type="entry name" value="Sig_transdc_resp-reg_receiver"/>
</dbReference>
<sequence>MDFQETFREADFLEIKSEKEKKMNVSDDEKLTVLAADDVPENLDIVKNALTPEYRVKAAVNGRLALKIAKNQEIDLILLDVRMPEMDGYEVCQRLLETPSTANIPIIFLTGQDTISDEVLGLEMGAVDFIKKPINPGILKRRIDTQLELRATRKKLRVHNNYLEELVEEKTKEISDSRMAMIYALAQLAEARDKETGDHLIRTQKYCWYLANKVKDTGRYNAEVDINYCKNLYIASPLHDIGKVGISDSILLKPGDLTDDEFERVKQHTVIGCKLLKKVQKMYSENYLLEIGLDLIHYHHEKWNGEGYPEGLEKDEIPLAARIMAIADVYDALRSERPYKEAFTHEKSCKIIEEDSGTHFDPFLVNCFLEISGEFKTISQKNEAELEDYGDIPVSIQF</sequence>
<evidence type="ECO:0000256" key="1">
    <source>
        <dbReference type="ARBA" id="ARBA00018672"/>
    </source>
</evidence>
<dbReference type="SUPFAM" id="SSF52172">
    <property type="entry name" value="CheY-like"/>
    <property type="match status" value="1"/>
</dbReference>
<evidence type="ECO:0000259" key="5">
    <source>
        <dbReference type="PROSITE" id="PS51832"/>
    </source>
</evidence>
<dbReference type="Proteomes" id="UP000199476">
    <property type="component" value="Unassembled WGS sequence"/>
</dbReference>
<dbReference type="InterPro" id="IPR003607">
    <property type="entry name" value="HD/PDEase_dom"/>
</dbReference>
<dbReference type="CDD" id="cd00077">
    <property type="entry name" value="HDc"/>
    <property type="match status" value="1"/>
</dbReference>
<dbReference type="InterPro" id="IPR037522">
    <property type="entry name" value="HD_GYP_dom"/>
</dbReference>